<dbReference type="OrthoDB" id="444631at2759"/>
<organism evidence="9 10">
    <name type="scientific">Aspergillus bertholletiae</name>
    <dbReference type="NCBI Taxonomy" id="1226010"/>
    <lineage>
        <taxon>Eukaryota</taxon>
        <taxon>Fungi</taxon>
        <taxon>Dikarya</taxon>
        <taxon>Ascomycota</taxon>
        <taxon>Pezizomycotina</taxon>
        <taxon>Eurotiomycetes</taxon>
        <taxon>Eurotiomycetidae</taxon>
        <taxon>Eurotiales</taxon>
        <taxon>Aspergillaceae</taxon>
        <taxon>Aspergillus</taxon>
        <taxon>Aspergillus subgen. Circumdati</taxon>
    </lineage>
</organism>
<proteinExistence type="inferred from homology"/>
<reference evidence="9 10" key="1">
    <citation type="submission" date="2019-04" db="EMBL/GenBank/DDBJ databases">
        <title>Friends and foes A comparative genomics studyof 23 Aspergillus species from section Flavi.</title>
        <authorList>
            <consortium name="DOE Joint Genome Institute"/>
            <person name="Kjaerbolling I."/>
            <person name="Vesth T."/>
            <person name="Frisvad J.C."/>
            <person name="Nybo J.L."/>
            <person name="Theobald S."/>
            <person name="Kildgaard S."/>
            <person name="Isbrandt T."/>
            <person name="Kuo A."/>
            <person name="Sato A."/>
            <person name="Lyhne E.K."/>
            <person name="Kogle M.E."/>
            <person name="Wiebenga A."/>
            <person name="Kun R.S."/>
            <person name="Lubbers R.J."/>
            <person name="Makela M.R."/>
            <person name="Barry K."/>
            <person name="Chovatia M."/>
            <person name="Clum A."/>
            <person name="Daum C."/>
            <person name="Haridas S."/>
            <person name="He G."/>
            <person name="LaButti K."/>
            <person name="Lipzen A."/>
            <person name="Mondo S."/>
            <person name="Riley R."/>
            <person name="Salamov A."/>
            <person name="Simmons B.A."/>
            <person name="Magnuson J.K."/>
            <person name="Henrissat B."/>
            <person name="Mortensen U.H."/>
            <person name="Larsen T.O."/>
            <person name="Devries R.P."/>
            <person name="Grigoriev I.V."/>
            <person name="Machida M."/>
            <person name="Baker S.E."/>
            <person name="Andersen M.R."/>
        </authorList>
    </citation>
    <scope>NUCLEOTIDE SEQUENCE [LARGE SCALE GENOMIC DNA]</scope>
    <source>
        <strain evidence="9 10">IBT 29228</strain>
    </source>
</reference>
<evidence type="ECO:0000256" key="4">
    <source>
        <dbReference type="ARBA" id="ARBA00023136"/>
    </source>
</evidence>
<feature type="domain" description="Rhodopsin" evidence="8">
    <location>
        <begin position="36"/>
        <end position="280"/>
    </location>
</feature>
<keyword evidence="4 7" id="KW-0472">Membrane</keyword>
<feature type="transmembrane region" description="Helical" evidence="7">
    <location>
        <begin position="52"/>
        <end position="72"/>
    </location>
</feature>
<comment type="subcellular location">
    <subcellularLocation>
        <location evidence="1">Membrane</location>
        <topology evidence="1">Multi-pass membrane protein</topology>
    </subcellularLocation>
</comment>
<feature type="transmembrane region" description="Helical" evidence="7">
    <location>
        <begin position="249"/>
        <end position="272"/>
    </location>
</feature>
<dbReference type="PANTHER" id="PTHR33048:SF162">
    <property type="entry name" value="SATRATOXIN BIOSYNTHESIS SC1 CLUSTER PROTEIN 4"/>
    <property type="match status" value="1"/>
</dbReference>
<comment type="similarity">
    <text evidence="5">Belongs to the SAT4 family.</text>
</comment>
<evidence type="ECO:0000259" key="8">
    <source>
        <dbReference type="Pfam" id="PF20684"/>
    </source>
</evidence>
<dbReference type="InterPro" id="IPR052337">
    <property type="entry name" value="SAT4-like"/>
</dbReference>
<evidence type="ECO:0000256" key="5">
    <source>
        <dbReference type="ARBA" id="ARBA00038359"/>
    </source>
</evidence>
<dbReference type="Pfam" id="PF20684">
    <property type="entry name" value="Fung_rhodopsin"/>
    <property type="match status" value="1"/>
</dbReference>
<dbReference type="InterPro" id="IPR049326">
    <property type="entry name" value="Rhodopsin_dom_fungi"/>
</dbReference>
<keyword evidence="3 7" id="KW-1133">Transmembrane helix</keyword>
<dbReference type="PANTHER" id="PTHR33048">
    <property type="entry name" value="PTH11-LIKE INTEGRAL MEMBRANE PROTEIN (AFU_ORTHOLOGUE AFUA_5G11245)"/>
    <property type="match status" value="1"/>
</dbReference>
<feature type="transmembrane region" description="Helical" evidence="7">
    <location>
        <begin position="217"/>
        <end position="237"/>
    </location>
</feature>
<name>A0A5N7BBN9_9EURO</name>
<evidence type="ECO:0000313" key="10">
    <source>
        <dbReference type="Proteomes" id="UP000326198"/>
    </source>
</evidence>
<feature type="transmembrane region" description="Helical" evidence="7">
    <location>
        <begin position="20"/>
        <end position="40"/>
    </location>
</feature>
<dbReference type="Proteomes" id="UP000326198">
    <property type="component" value="Unassembled WGS sequence"/>
</dbReference>
<feature type="region of interest" description="Disordered" evidence="6">
    <location>
        <begin position="338"/>
        <end position="379"/>
    </location>
</feature>
<dbReference type="GO" id="GO:0016020">
    <property type="term" value="C:membrane"/>
    <property type="evidence" value="ECO:0007669"/>
    <property type="project" value="UniProtKB-SubCell"/>
</dbReference>
<protein>
    <recommendedName>
        <fullName evidence="8">Rhodopsin domain-containing protein</fullName>
    </recommendedName>
</protein>
<gene>
    <name evidence="9" type="ORF">BDV26DRAFT_280461</name>
</gene>
<sequence length="379" mass="42335">MSSSTALPGMAAHLSANGLIGITWAGVALGITFTSIRIAIRLQRLKNLRIDDYFVLLGLALLITNAVLQTIQAPHLYYMLRHPAGEDIKHHYMVYVHLEFVIIGLFWSILWSIKGSFLALYWMISEGLPRYRRVCVGIAIFLFLTYFGCWLASALNCHPPSNYFKYGQCSKPADLRGSVISISYSTAVDIITDLMIMGLPLRILWKAKITRPQKVGLGVVFCVGFIIISISIVRAVQITGKVYSDQVSLAVWSTTESSICTFIILAVIVGCLPPFKSFISRNTSTKQYPYGSSRYTGNRYDRSTASGRHRHSLVAESLSEVPLENMKRYHELGYESHGPNVHITGGRDGQDSPRNASWIRMPEDEPSGEIRMVKEFVSS</sequence>
<evidence type="ECO:0000256" key="7">
    <source>
        <dbReference type="SAM" id="Phobius"/>
    </source>
</evidence>
<evidence type="ECO:0000256" key="6">
    <source>
        <dbReference type="SAM" id="MobiDB-lite"/>
    </source>
</evidence>
<evidence type="ECO:0000256" key="1">
    <source>
        <dbReference type="ARBA" id="ARBA00004141"/>
    </source>
</evidence>
<evidence type="ECO:0000256" key="2">
    <source>
        <dbReference type="ARBA" id="ARBA00022692"/>
    </source>
</evidence>
<keyword evidence="10" id="KW-1185">Reference proteome</keyword>
<keyword evidence="2 7" id="KW-0812">Transmembrane</keyword>
<feature type="transmembrane region" description="Helical" evidence="7">
    <location>
        <begin position="134"/>
        <end position="155"/>
    </location>
</feature>
<dbReference type="EMBL" id="ML736197">
    <property type="protein sequence ID" value="KAE8379182.1"/>
    <property type="molecule type" value="Genomic_DNA"/>
</dbReference>
<accession>A0A5N7BBN9</accession>
<dbReference type="AlphaFoldDB" id="A0A5N7BBN9"/>
<evidence type="ECO:0000313" key="9">
    <source>
        <dbReference type="EMBL" id="KAE8379182.1"/>
    </source>
</evidence>
<feature type="transmembrane region" description="Helical" evidence="7">
    <location>
        <begin position="92"/>
        <end position="113"/>
    </location>
</feature>
<feature type="transmembrane region" description="Helical" evidence="7">
    <location>
        <begin position="182"/>
        <end position="205"/>
    </location>
</feature>
<evidence type="ECO:0000256" key="3">
    <source>
        <dbReference type="ARBA" id="ARBA00022989"/>
    </source>
</evidence>